<dbReference type="InterPro" id="IPR058920">
    <property type="entry name" value="PAP-OAS1-bd-rel"/>
</dbReference>
<accession>A0A314KKP7</accession>
<dbReference type="SUPFAM" id="SSF81631">
    <property type="entry name" value="PAP/OAS1 substrate-binding domain"/>
    <property type="match status" value="1"/>
</dbReference>
<dbReference type="AlphaFoldDB" id="A0A314KKP7"/>
<evidence type="ECO:0000313" key="2">
    <source>
        <dbReference type="EMBL" id="OIT29808.1"/>
    </source>
</evidence>
<feature type="domain" description="PAP/OAS1 substrate-binding-related" evidence="1">
    <location>
        <begin position="54"/>
        <end position="255"/>
    </location>
</feature>
<protein>
    <recommendedName>
        <fullName evidence="1">PAP/OAS1 substrate-binding-related domain-containing protein</fullName>
    </recommendedName>
</protein>
<dbReference type="STRING" id="49451.A0A314KKP7"/>
<keyword evidence="3" id="KW-1185">Reference proteome</keyword>
<name>A0A314KKP7_NICAT</name>
<dbReference type="EMBL" id="MJEQ01001681">
    <property type="protein sequence ID" value="OIT29808.1"/>
    <property type="molecule type" value="Genomic_DNA"/>
</dbReference>
<dbReference type="PANTHER" id="PTHR45979">
    <property type="entry name" value="PAP/OAS1 SUBSTRATE-BINDING DOMAIN SUPERFAMILY"/>
    <property type="match status" value="1"/>
</dbReference>
<sequence length="701" mass="78976">MAEIYFCHPVKEIFLVHPVKIVKCFVQHISVDISFNQVAGLCSLSFLEQVNHYIGRGHLFKHSIILIKAWCYYESRILGAQSGLISTYALEILVLHIINRFHSSVDGPLAVLYRFLDYYHTFDWENYGISIYGPVAIKCLQDIVGTFPCHLVTIETPTSYGNEMLLSKELLDCCLKCSMDQMRVDKCKGQVFLLKYLNVVDPLKQCNNLGRCVTRGNFYRIRYALSHGFQTLRKILTLPEEKVCGGLKKFFVNTLELNSDGRRSDVDVRAMLSCARSEVLSLNGEYNSHINYLRHYQCSQKLGLNVPLHSSSQISSSQFQGNMQKTSYGGNFQYPGTIRCISTSPCYPNSPHLFGSAFSANEPSAFRGMELYNPFGSTVMDSRQRGRGISLPSFNGELDLQRMYHCFPKFVIEENLPNVCRDSHDMHIKKDMSEQSGIHGIEIDTKEKVKLQGEGIRHSEIGETSDCITGTGLKEKSQETEICIFNSNVDETAAAQGINTSSDAKSSDMYIYVPQMTTKGGTKSEGTLLKSDLDTGRLYIFSEAGNDQGHSNFDLSQEDFPGLPSCKKMGESQQFVQPVAESQRSWKPSPCKENEYGTFGTQPIVASRLHSFEPMKQLTDDETPTQPMVALRLQLFEPMKQLSEDVISKEPDLGVATFTTQATLNASPLDEEMVMMQQYCLDDNKDFPPLCHCLKKSYPEQ</sequence>
<dbReference type="Gene3D" id="1.10.1410.10">
    <property type="match status" value="1"/>
</dbReference>
<evidence type="ECO:0000259" key="1">
    <source>
        <dbReference type="Pfam" id="PF26180"/>
    </source>
</evidence>
<dbReference type="PANTHER" id="PTHR45979:SF6">
    <property type="entry name" value="NUCLEOTIDYLTRANSFERASE DOMAIN PROTEIN"/>
    <property type="match status" value="1"/>
</dbReference>
<dbReference type="InterPro" id="IPR058921">
    <property type="entry name" value="PAP/OAS1-rel"/>
</dbReference>
<dbReference type="Proteomes" id="UP000187609">
    <property type="component" value="Unassembled WGS sequence"/>
</dbReference>
<organism evidence="2 3">
    <name type="scientific">Nicotiana attenuata</name>
    <name type="common">Coyote tobacco</name>
    <dbReference type="NCBI Taxonomy" id="49451"/>
    <lineage>
        <taxon>Eukaryota</taxon>
        <taxon>Viridiplantae</taxon>
        <taxon>Streptophyta</taxon>
        <taxon>Embryophyta</taxon>
        <taxon>Tracheophyta</taxon>
        <taxon>Spermatophyta</taxon>
        <taxon>Magnoliopsida</taxon>
        <taxon>eudicotyledons</taxon>
        <taxon>Gunneridae</taxon>
        <taxon>Pentapetalae</taxon>
        <taxon>asterids</taxon>
        <taxon>lamiids</taxon>
        <taxon>Solanales</taxon>
        <taxon>Solanaceae</taxon>
        <taxon>Nicotianoideae</taxon>
        <taxon>Nicotianeae</taxon>
        <taxon>Nicotiana</taxon>
    </lineage>
</organism>
<gene>
    <name evidence="2" type="ORF">A4A49_16539</name>
</gene>
<proteinExistence type="predicted"/>
<evidence type="ECO:0000313" key="3">
    <source>
        <dbReference type="Proteomes" id="UP000187609"/>
    </source>
</evidence>
<dbReference type="Pfam" id="PF26180">
    <property type="entry name" value="PAP-OAS1"/>
    <property type="match status" value="1"/>
</dbReference>
<comment type="caution">
    <text evidence="2">The sequence shown here is derived from an EMBL/GenBank/DDBJ whole genome shotgun (WGS) entry which is preliminary data.</text>
</comment>
<reference evidence="2" key="1">
    <citation type="submission" date="2016-11" db="EMBL/GenBank/DDBJ databases">
        <title>The genome of Nicotiana attenuata.</title>
        <authorList>
            <person name="Xu S."/>
            <person name="Brockmoeller T."/>
            <person name="Gaquerel E."/>
            <person name="Navarro A."/>
            <person name="Kuhl H."/>
            <person name="Gase K."/>
            <person name="Ling Z."/>
            <person name="Zhou W."/>
            <person name="Kreitzer C."/>
            <person name="Stanke M."/>
            <person name="Tang H."/>
            <person name="Lyons E."/>
            <person name="Pandey P."/>
            <person name="Pandey S.P."/>
            <person name="Timmermann B."/>
            <person name="Baldwin I.T."/>
        </authorList>
    </citation>
    <scope>NUCLEOTIDE SEQUENCE [LARGE SCALE GENOMIC DNA]</scope>
    <source>
        <strain evidence="2">UT</strain>
    </source>
</reference>
<dbReference type="Gramene" id="OIT29808">
    <property type="protein sequence ID" value="OIT29808"/>
    <property type="gene ID" value="A4A49_16539"/>
</dbReference>